<proteinExistence type="predicted"/>
<sequence>VGLRRAFVFEYQPFVVVVNRDRQDLLGLALGDDVFVELADDAPGGRDLFDKQGRRALWRVAFVDDRVADLDTGIADVDPGTAALNELFNLELALVAERTSLSSAASP</sequence>
<reference evidence="1" key="1">
    <citation type="submission" date="2018-05" db="EMBL/GenBank/DDBJ databases">
        <authorList>
            <person name="Lanie J.A."/>
            <person name="Ng W.-L."/>
            <person name="Kazmierczak K.M."/>
            <person name="Andrzejewski T.M."/>
            <person name="Davidsen T.M."/>
            <person name="Wayne K.J."/>
            <person name="Tettelin H."/>
            <person name="Glass J.I."/>
            <person name="Rusch D."/>
            <person name="Podicherti R."/>
            <person name="Tsui H.-C.T."/>
            <person name="Winkler M.E."/>
        </authorList>
    </citation>
    <scope>NUCLEOTIDE SEQUENCE</scope>
</reference>
<gene>
    <name evidence="1" type="ORF">METZ01_LOCUS414932</name>
</gene>
<dbReference type="AlphaFoldDB" id="A0A382WV16"/>
<accession>A0A382WV16</accession>
<name>A0A382WV16_9ZZZZ</name>
<evidence type="ECO:0000313" key="1">
    <source>
        <dbReference type="EMBL" id="SVD62078.1"/>
    </source>
</evidence>
<organism evidence="1">
    <name type="scientific">marine metagenome</name>
    <dbReference type="NCBI Taxonomy" id="408172"/>
    <lineage>
        <taxon>unclassified sequences</taxon>
        <taxon>metagenomes</taxon>
        <taxon>ecological metagenomes</taxon>
    </lineage>
</organism>
<dbReference type="EMBL" id="UINC01162361">
    <property type="protein sequence ID" value="SVD62078.1"/>
    <property type="molecule type" value="Genomic_DNA"/>
</dbReference>
<protein>
    <submittedName>
        <fullName evidence="1">Uncharacterized protein</fullName>
    </submittedName>
</protein>
<feature type="non-terminal residue" evidence="1">
    <location>
        <position position="1"/>
    </location>
</feature>